<dbReference type="InterPro" id="IPR025166">
    <property type="entry name" value="Integrase_DNA_bind_dom"/>
</dbReference>
<keyword evidence="2" id="KW-0229">DNA integration</keyword>
<comment type="similarity">
    <text evidence="1">Belongs to the 'phage' integrase family.</text>
</comment>
<feature type="domain" description="Tyr recombinase" evidence="5">
    <location>
        <begin position="223"/>
        <end position="415"/>
    </location>
</feature>
<name>A0ABU7JAD1_9GAMM</name>
<dbReference type="CDD" id="cd00801">
    <property type="entry name" value="INT_P4_C"/>
    <property type="match status" value="1"/>
</dbReference>
<dbReference type="Proteomes" id="UP001336314">
    <property type="component" value="Unassembled WGS sequence"/>
</dbReference>
<dbReference type="Pfam" id="PF00589">
    <property type="entry name" value="Phage_integrase"/>
    <property type="match status" value="1"/>
</dbReference>
<evidence type="ECO:0000259" key="5">
    <source>
        <dbReference type="PROSITE" id="PS51898"/>
    </source>
</evidence>
<keyword evidence="7" id="KW-1185">Reference proteome</keyword>
<proteinExistence type="inferred from homology"/>
<dbReference type="InterPro" id="IPR038488">
    <property type="entry name" value="Integrase_DNA-bd_sf"/>
</dbReference>
<dbReference type="PANTHER" id="PTHR30629">
    <property type="entry name" value="PROPHAGE INTEGRASE"/>
    <property type="match status" value="1"/>
</dbReference>
<dbReference type="InterPro" id="IPR011010">
    <property type="entry name" value="DNA_brk_join_enz"/>
</dbReference>
<evidence type="ECO:0000256" key="4">
    <source>
        <dbReference type="ARBA" id="ARBA00023172"/>
    </source>
</evidence>
<dbReference type="InterPro" id="IPR013762">
    <property type="entry name" value="Integrase-like_cat_sf"/>
</dbReference>
<dbReference type="InterPro" id="IPR010998">
    <property type="entry name" value="Integrase_recombinase_N"/>
</dbReference>
<dbReference type="InterPro" id="IPR002104">
    <property type="entry name" value="Integrase_catalytic"/>
</dbReference>
<sequence length="456" mass="52108">MFETTKAIRANLTKGLIESLHSFPDDYERINDTEISGFHIRLGKSRNGFRQGKYYLYYRLGGRKGVQRFYLIGNIKDMTIKQARHVAQELKVKIARGEDPYAERKAMQQEAKADQNAMTVNDLLDEFINTYVMANRKRPEEVVRSFNADVRPTIGSVQLHQLDKRLVIVKCFDPIIRRGSRVQANKTLSLLKQTLDFGVERGLLASNCIKDIRRRAVGGNEHSKKRALSFEEIEQVFTRLPQSGLSNSVQNILRLCLLTGCRVSEVTGMEQAELDIPNRLWTIPAERTKGKLNQGKTHHVHLTDLMIEIIDSQKIESEQLSNRFIFPTHGGKKSKAGDSPIDARTVSKAVNRKLGFFGLAEPFTPHDLRRTCSTRLPDLDVEAVVIEKILNHQLEGMLGIYNQFPYFKKRAEALDKFSAVIKPLMFPNSTIEPAQTNQIHSYQLMSYDMPNTAYYY</sequence>
<evidence type="ECO:0000313" key="7">
    <source>
        <dbReference type="Proteomes" id="UP001336314"/>
    </source>
</evidence>
<evidence type="ECO:0000313" key="6">
    <source>
        <dbReference type="EMBL" id="MEE2003379.1"/>
    </source>
</evidence>
<dbReference type="InterPro" id="IPR050808">
    <property type="entry name" value="Phage_Integrase"/>
</dbReference>
<evidence type="ECO:0000256" key="1">
    <source>
        <dbReference type="ARBA" id="ARBA00008857"/>
    </source>
</evidence>
<gene>
    <name evidence="6" type="ORF">QWY20_18190</name>
</gene>
<dbReference type="Gene3D" id="1.10.150.130">
    <property type="match status" value="1"/>
</dbReference>
<dbReference type="PROSITE" id="PS51898">
    <property type="entry name" value="TYR_RECOMBINASE"/>
    <property type="match status" value="1"/>
</dbReference>
<dbReference type="Gene3D" id="3.30.160.390">
    <property type="entry name" value="Integrase, DNA-binding domain"/>
    <property type="match status" value="1"/>
</dbReference>
<evidence type="ECO:0000256" key="3">
    <source>
        <dbReference type="ARBA" id="ARBA00023125"/>
    </source>
</evidence>
<comment type="caution">
    <text evidence="6">The sequence shown here is derived from an EMBL/GenBank/DDBJ whole genome shotgun (WGS) entry which is preliminary data.</text>
</comment>
<organism evidence="6 7">
    <name type="scientific">Alkalimonas cellulosilytica</name>
    <dbReference type="NCBI Taxonomy" id="3058395"/>
    <lineage>
        <taxon>Bacteria</taxon>
        <taxon>Pseudomonadati</taxon>
        <taxon>Pseudomonadota</taxon>
        <taxon>Gammaproteobacteria</taxon>
        <taxon>Alkalimonas</taxon>
    </lineage>
</organism>
<dbReference type="EMBL" id="JAUHLI010000034">
    <property type="protein sequence ID" value="MEE2003379.1"/>
    <property type="molecule type" value="Genomic_DNA"/>
</dbReference>
<dbReference type="SUPFAM" id="SSF56349">
    <property type="entry name" value="DNA breaking-rejoining enzymes"/>
    <property type="match status" value="1"/>
</dbReference>
<keyword evidence="4" id="KW-0233">DNA recombination</keyword>
<protein>
    <submittedName>
        <fullName evidence="6">Site-specific integrase</fullName>
    </submittedName>
</protein>
<evidence type="ECO:0000256" key="2">
    <source>
        <dbReference type="ARBA" id="ARBA00022908"/>
    </source>
</evidence>
<dbReference type="PANTHER" id="PTHR30629:SF2">
    <property type="entry name" value="PROPHAGE INTEGRASE INTS-RELATED"/>
    <property type="match status" value="1"/>
</dbReference>
<dbReference type="RefSeq" id="WP_330130398.1">
    <property type="nucleotide sequence ID" value="NZ_JAUHLI010000034.1"/>
</dbReference>
<reference evidence="6 7" key="1">
    <citation type="submission" date="2023-07" db="EMBL/GenBank/DDBJ databases">
        <title>Alkalimonas sp., MEB108 novel, alkaliphilic bacterium isolated from Lonar Lake, India.</title>
        <authorList>
            <person name="Joshi A."/>
            <person name="Thite S."/>
        </authorList>
    </citation>
    <scope>NUCLEOTIDE SEQUENCE [LARGE SCALE GENOMIC DNA]</scope>
    <source>
        <strain evidence="6 7">MEB108</strain>
    </source>
</reference>
<dbReference type="Gene3D" id="1.10.443.10">
    <property type="entry name" value="Intergrase catalytic core"/>
    <property type="match status" value="1"/>
</dbReference>
<accession>A0ABU7JAD1</accession>
<dbReference type="Pfam" id="PF13356">
    <property type="entry name" value="Arm-DNA-bind_3"/>
    <property type="match status" value="1"/>
</dbReference>
<keyword evidence="3" id="KW-0238">DNA-binding</keyword>